<protein>
    <recommendedName>
        <fullName evidence="4">Fimbrial protein</fullName>
    </recommendedName>
</protein>
<sequence>MKKNFVIGALAFSALSFANQNVESAMLKENANRGLFGGVYTVTFTLPCNGQTITAYYYTTTTEGTQAFNQDLAWAVNVTVDENCGAGASGVNNTGF</sequence>
<feature type="chain" id="PRO_5046943018" description="Fimbrial protein" evidence="1">
    <location>
        <begin position="19"/>
        <end position="96"/>
    </location>
</feature>
<feature type="signal peptide" evidence="1">
    <location>
        <begin position="1"/>
        <end position="18"/>
    </location>
</feature>
<proteinExistence type="predicted"/>
<dbReference type="Proteomes" id="UP001225072">
    <property type="component" value="Unassembled WGS sequence"/>
</dbReference>
<keyword evidence="1" id="KW-0732">Signal</keyword>
<evidence type="ECO:0000256" key="1">
    <source>
        <dbReference type="SAM" id="SignalP"/>
    </source>
</evidence>
<dbReference type="EMBL" id="JAUTAL010000001">
    <property type="protein sequence ID" value="MDQ1096968.1"/>
    <property type="molecule type" value="Genomic_DNA"/>
</dbReference>
<comment type="caution">
    <text evidence="2">The sequence shown here is derived from an EMBL/GenBank/DDBJ whole genome shotgun (WGS) entry which is preliminary data.</text>
</comment>
<evidence type="ECO:0000313" key="3">
    <source>
        <dbReference type="Proteomes" id="UP001225072"/>
    </source>
</evidence>
<evidence type="ECO:0000313" key="2">
    <source>
        <dbReference type="EMBL" id="MDQ1096968.1"/>
    </source>
</evidence>
<evidence type="ECO:0008006" key="4">
    <source>
        <dbReference type="Google" id="ProtNLM"/>
    </source>
</evidence>
<organism evidence="2 3">
    <name type="scientific">Chryseobacterium camelliae</name>
    <dbReference type="NCBI Taxonomy" id="1265445"/>
    <lineage>
        <taxon>Bacteria</taxon>
        <taxon>Pseudomonadati</taxon>
        <taxon>Bacteroidota</taxon>
        <taxon>Flavobacteriia</taxon>
        <taxon>Flavobacteriales</taxon>
        <taxon>Weeksellaceae</taxon>
        <taxon>Chryseobacterium group</taxon>
        <taxon>Chryseobacterium</taxon>
    </lineage>
</organism>
<gene>
    <name evidence="2" type="ORF">QE404_002115</name>
</gene>
<reference evidence="2 3" key="1">
    <citation type="submission" date="2023-07" db="EMBL/GenBank/DDBJ databases">
        <title>Functional and genomic diversity of the sorghum phyllosphere microbiome.</title>
        <authorList>
            <person name="Shade A."/>
        </authorList>
    </citation>
    <scope>NUCLEOTIDE SEQUENCE [LARGE SCALE GENOMIC DNA]</scope>
    <source>
        <strain evidence="2 3">SORGH_AS_1064</strain>
    </source>
</reference>
<keyword evidence="3" id="KW-1185">Reference proteome</keyword>
<accession>A0ABU0TIT9</accession>
<dbReference type="RefSeq" id="WP_307450179.1">
    <property type="nucleotide sequence ID" value="NZ_JAUTAL010000001.1"/>
</dbReference>
<name>A0ABU0TIT9_9FLAO</name>